<evidence type="ECO:0000313" key="5">
    <source>
        <dbReference type="Proteomes" id="UP001390963"/>
    </source>
</evidence>
<dbReference type="AlphaFoldDB" id="A0AB35YZ00"/>
<protein>
    <submittedName>
        <fullName evidence="2">Uncharacterized protein</fullName>
    </submittedName>
</protein>
<evidence type="ECO:0000313" key="4">
    <source>
        <dbReference type="Proteomes" id="UP001388259"/>
    </source>
</evidence>
<reference evidence="2 5" key="1">
    <citation type="submission" date="2024-01" db="EMBL/GenBank/DDBJ databases">
        <title>Aequorivita flavus sp. nov., isolated from deep-sea sediment.</title>
        <authorList>
            <person name="Chen X."/>
        </authorList>
    </citation>
    <scope>NUCLEOTIDE SEQUENCE</scope>
    <source>
        <strain evidence="2">MCCC 1A16923</strain>
        <strain evidence="3 5">MCCC 1A16935</strain>
    </source>
</reference>
<evidence type="ECO:0000313" key="2">
    <source>
        <dbReference type="EMBL" id="MEM0519442.1"/>
    </source>
</evidence>
<dbReference type="Proteomes" id="UP001388259">
    <property type="component" value="Unassembled WGS sequence"/>
</dbReference>
<keyword evidence="5" id="KW-1185">Reference proteome</keyword>
<comment type="caution">
    <text evidence="2">The sequence shown here is derived from an EMBL/GenBank/DDBJ whole genome shotgun (WGS) entry which is preliminary data.</text>
</comment>
<accession>A0AB35YZ00</accession>
<proteinExistence type="predicted"/>
<evidence type="ECO:0000313" key="3">
    <source>
        <dbReference type="EMBL" id="MEM0574604.1"/>
    </source>
</evidence>
<feature type="chain" id="PRO_5044256286" evidence="1">
    <location>
        <begin position="22"/>
        <end position="68"/>
    </location>
</feature>
<gene>
    <name evidence="3" type="ORF">VZD24_13850</name>
    <name evidence="2" type="ORF">VZD85_13850</name>
</gene>
<sequence>MKRISLFFGVLLIGCMSISFTESNTDAGHKEYVCHIPPGNPENMHTIYISKNAVRAHLAHGCYVGFCE</sequence>
<name>A0AB35YZ00_9FLAO</name>
<keyword evidence="1" id="KW-0732">Signal</keyword>
<organism evidence="2 4">
    <name type="scientific">Aequorivita flava</name>
    <dbReference type="NCBI Taxonomy" id="3114371"/>
    <lineage>
        <taxon>Bacteria</taxon>
        <taxon>Pseudomonadati</taxon>
        <taxon>Bacteroidota</taxon>
        <taxon>Flavobacteriia</taxon>
        <taxon>Flavobacteriales</taxon>
        <taxon>Flavobacteriaceae</taxon>
        <taxon>Aequorivita</taxon>
    </lineage>
</organism>
<feature type="signal peptide" evidence="1">
    <location>
        <begin position="1"/>
        <end position="21"/>
    </location>
</feature>
<dbReference type="EMBL" id="JBANCF010000015">
    <property type="protein sequence ID" value="MEM0574604.1"/>
    <property type="molecule type" value="Genomic_DNA"/>
</dbReference>
<evidence type="ECO:0000256" key="1">
    <source>
        <dbReference type="SAM" id="SignalP"/>
    </source>
</evidence>
<dbReference type="EMBL" id="JAZBJM010000013">
    <property type="protein sequence ID" value="MEM0519442.1"/>
    <property type="molecule type" value="Genomic_DNA"/>
</dbReference>
<dbReference type="Proteomes" id="UP001390963">
    <property type="component" value="Unassembled WGS sequence"/>
</dbReference>
<dbReference type="RefSeq" id="WP_342687922.1">
    <property type="nucleotide sequence ID" value="NZ_JAZBJM010000013.1"/>
</dbReference>
<dbReference type="PROSITE" id="PS51257">
    <property type="entry name" value="PROKAR_LIPOPROTEIN"/>
    <property type="match status" value="1"/>
</dbReference>